<reference evidence="3" key="1">
    <citation type="submission" date="2022-10" db="EMBL/GenBank/DDBJ databases">
        <authorList>
            <person name="Chen Y."/>
            <person name="Dougan E. K."/>
            <person name="Chan C."/>
            <person name="Rhodes N."/>
            <person name="Thang M."/>
        </authorList>
    </citation>
    <scope>NUCLEOTIDE SEQUENCE</scope>
</reference>
<evidence type="ECO:0000313" key="5">
    <source>
        <dbReference type="EMBL" id="CAL4768142.1"/>
    </source>
</evidence>
<keyword evidence="6" id="KW-1185">Reference proteome</keyword>
<feature type="compositionally biased region" description="Basic and acidic residues" evidence="2">
    <location>
        <begin position="29"/>
        <end position="59"/>
    </location>
</feature>
<feature type="compositionally biased region" description="Basic and acidic residues" evidence="2">
    <location>
        <begin position="348"/>
        <end position="366"/>
    </location>
</feature>
<proteinExistence type="predicted"/>
<dbReference type="AlphaFoldDB" id="A0A9P1BYC8"/>
<feature type="coiled-coil region" evidence="1">
    <location>
        <begin position="169"/>
        <end position="196"/>
    </location>
</feature>
<feature type="region of interest" description="Disordered" evidence="2">
    <location>
        <begin position="348"/>
        <end position="425"/>
    </location>
</feature>
<organism evidence="3">
    <name type="scientific">Cladocopium goreaui</name>
    <dbReference type="NCBI Taxonomy" id="2562237"/>
    <lineage>
        <taxon>Eukaryota</taxon>
        <taxon>Sar</taxon>
        <taxon>Alveolata</taxon>
        <taxon>Dinophyceae</taxon>
        <taxon>Suessiales</taxon>
        <taxon>Symbiodiniaceae</taxon>
        <taxon>Cladocopium</taxon>
    </lineage>
</organism>
<gene>
    <name evidence="3" type="ORF">C1SCF055_LOCUS8679</name>
</gene>
<dbReference type="EMBL" id="CAMXCT020000590">
    <property type="protein sequence ID" value="CAL1134205.1"/>
    <property type="molecule type" value="Genomic_DNA"/>
</dbReference>
<feature type="region of interest" description="Disordered" evidence="2">
    <location>
        <begin position="215"/>
        <end position="269"/>
    </location>
</feature>
<feature type="region of interest" description="Disordered" evidence="2">
    <location>
        <begin position="100"/>
        <end position="126"/>
    </location>
</feature>
<reference evidence="4" key="2">
    <citation type="submission" date="2024-04" db="EMBL/GenBank/DDBJ databases">
        <authorList>
            <person name="Chen Y."/>
            <person name="Shah S."/>
            <person name="Dougan E. K."/>
            <person name="Thang M."/>
            <person name="Chan C."/>
        </authorList>
    </citation>
    <scope>NUCLEOTIDE SEQUENCE [LARGE SCALE GENOMIC DNA]</scope>
</reference>
<feature type="region of interest" description="Disordered" evidence="2">
    <location>
        <begin position="28"/>
        <end position="59"/>
    </location>
</feature>
<sequence>MVSTMLTPPSRHLKVMQQNVAESKALADALREQNSSERGADRANVHRRKEQMERISKAHRERETFLLHVRALFEMSSPKMQAPKLPGPLQRVPLKAKTPAQLGQVANGSNISNAEGKRRTAEKVHAPWSEVSTAAPSTVGGDDDISFKADDLAGPSRVKSVKSAFPRPLQCENNSLKELEIALTRAQRDVHEVCSKEGLEERDVLDETLSSSDESFLEVSQRARAPATYSTPKLNSPKKVQSSERSSSTSVDRPVKPLGSSNVQRKNAVGKLKSRLAGALKGISKEEEALQKSLLRMDFEEMKRQFSGQKPLWRDNEAMGESFKTDPHRESKLEASLLRLDEKFHHLHEQHQARLQKDQEQGEGKPRRPCQVKSTARTRPRSSVGRTYGTQRRWRVEPEVPTIHAGPRGQKQDLAKQSLKPSGRN</sequence>
<evidence type="ECO:0000256" key="2">
    <source>
        <dbReference type="SAM" id="MobiDB-lite"/>
    </source>
</evidence>
<evidence type="ECO:0000313" key="6">
    <source>
        <dbReference type="Proteomes" id="UP001152797"/>
    </source>
</evidence>
<feature type="compositionally biased region" description="Basic and acidic residues" evidence="2">
    <location>
        <begin position="115"/>
        <end position="125"/>
    </location>
</feature>
<evidence type="ECO:0000313" key="4">
    <source>
        <dbReference type="EMBL" id="CAL1134205.1"/>
    </source>
</evidence>
<accession>A0A9P1BYC8</accession>
<dbReference type="EMBL" id="CAMXCT030000590">
    <property type="protein sequence ID" value="CAL4768142.1"/>
    <property type="molecule type" value="Genomic_DNA"/>
</dbReference>
<feature type="compositionally biased region" description="Polar residues" evidence="2">
    <location>
        <begin position="228"/>
        <end position="240"/>
    </location>
</feature>
<dbReference type="EMBL" id="CAMXCT010000590">
    <property type="protein sequence ID" value="CAI3980830.1"/>
    <property type="molecule type" value="Genomic_DNA"/>
</dbReference>
<evidence type="ECO:0000313" key="3">
    <source>
        <dbReference type="EMBL" id="CAI3980830.1"/>
    </source>
</evidence>
<dbReference type="Proteomes" id="UP001152797">
    <property type="component" value="Unassembled WGS sequence"/>
</dbReference>
<comment type="caution">
    <text evidence="3">The sequence shown here is derived from an EMBL/GenBank/DDBJ whole genome shotgun (WGS) entry which is preliminary data.</text>
</comment>
<evidence type="ECO:0000256" key="1">
    <source>
        <dbReference type="SAM" id="Coils"/>
    </source>
</evidence>
<feature type="compositionally biased region" description="Polar residues" evidence="2">
    <location>
        <begin position="104"/>
        <end position="113"/>
    </location>
</feature>
<keyword evidence="1" id="KW-0175">Coiled coil</keyword>
<dbReference type="OrthoDB" id="424926at2759"/>
<name>A0A9P1BYC8_9DINO</name>
<protein>
    <submittedName>
        <fullName evidence="5">Ras-related protein Rab-6.2</fullName>
    </submittedName>
</protein>